<organism evidence="3">
    <name type="scientific">Glycine soja</name>
    <name type="common">Wild soybean</name>
    <dbReference type="NCBI Taxonomy" id="3848"/>
    <lineage>
        <taxon>Eukaryota</taxon>
        <taxon>Viridiplantae</taxon>
        <taxon>Streptophyta</taxon>
        <taxon>Embryophyta</taxon>
        <taxon>Tracheophyta</taxon>
        <taxon>Spermatophyta</taxon>
        <taxon>Magnoliopsida</taxon>
        <taxon>eudicotyledons</taxon>
        <taxon>Gunneridae</taxon>
        <taxon>Pentapetalae</taxon>
        <taxon>rosids</taxon>
        <taxon>fabids</taxon>
        <taxon>Fabales</taxon>
        <taxon>Fabaceae</taxon>
        <taxon>Papilionoideae</taxon>
        <taxon>50 kb inversion clade</taxon>
        <taxon>NPAAA clade</taxon>
        <taxon>indigoferoid/millettioid clade</taxon>
        <taxon>Phaseoleae</taxon>
        <taxon>Glycine</taxon>
        <taxon>Glycine subgen. Soja</taxon>
    </lineage>
</organism>
<dbReference type="InterPro" id="IPR002885">
    <property type="entry name" value="PPR_rpt"/>
</dbReference>
<dbReference type="PANTHER" id="PTHR47926">
    <property type="entry name" value="PENTATRICOPEPTIDE REPEAT-CONTAINING PROTEIN"/>
    <property type="match status" value="1"/>
</dbReference>
<dbReference type="GO" id="GO:0009451">
    <property type="term" value="P:RNA modification"/>
    <property type="evidence" value="ECO:0007669"/>
    <property type="project" value="InterPro"/>
</dbReference>
<dbReference type="FunFam" id="1.25.40.10:FF:000996">
    <property type="entry name" value="Small kernel1"/>
    <property type="match status" value="1"/>
</dbReference>
<dbReference type="EC" id="3.4.24.-" evidence="3"/>
<dbReference type="Proteomes" id="UP000053555">
    <property type="component" value="Unassembled WGS sequence"/>
</dbReference>
<dbReference type="Gene3D" id="1.25.40.10">
    <property type="entry name" value="Tetratricopeptide repeat domain"/>
    <property type="match status" value="2"/>
</dbReference>
<dbReference type="Pfam" id="PF13041">
    <property type="entry name" value="PPR_2"/>
    <property type="match status" value="1"/>
</dbReference>
<feature type="repeat" description="PPR" evidence="2">
    <location>
        <begin position="119"/>
        <end position="153"/>
    </location>
</feature>
<dbReference type="InterPro" id="IPR046960">
    <property type="entry name" value="PPR_At4g14850-like_plant"/>
</dbReference>
<evidence type="ECO:0000313" key="3">
    <source>
        <dbReference type="EMBL" id="KHN48490.1"/>
    </source>
</evidence>
<gene>
    <name evidence="3" type="ORF">glysoja_040621</name>
</gene>
<dbReference type="InterPro" id="IPR046848">
    <property type="entry name" value="E_motif"/>
</dbReference>
<evidence type="ECO:0000256" key="2">
    <source>
        <dbReference type="PROSITE-ProRule" id="PRU00708"/>
    </source>
</evidence>
<dbReference type="EC" id="3.6.4.3" evidence="3"/>
<keyword evidence="1" id="KW-0677">Repeat</keyword>
<keyword evidence="3" id="KW-0378">Hydrolase</keyword>
<feature type="repeat" description="PPR" evidence="2">
    <location>
        <begin position="154"/>
        <end position="189"/>
    </location>
</feature>
<dbReference type="GO" id="GO:0016787">
    <property type="term" value="F:hydrolase activity"/>
    <property type="evidence" value="ECO:0007669"/>
    <property type="project" value="UniProtKB-KW"/>
</dbReference>
<sequence>MPQAFCVFSNMSCKDSVTWNLMISGFGRAGLYSDAMHCFREMLSLNEMMRVDFMTLPSVINACGKEGDLLKVREVHGYVVRSFGFDADAAIGNALIDVYCKCGCLNDSEKIFRTIRHVNLVTWTTMISCYGAHGKGEESLLLFKKMVDEGFRPNPVTLTAILASCSRSGMIDQGKHIFSSICSDYGFEPTVEHYACMVDLLSRCGYLVEALQLLESKKSSVTGSMWGALLAGCVMHKNVEIGEIAAHRLFQLEPDNASNYIALCGIYQSLGMVDSLLIIKEKMRDLGLIKSPACSWINIAGRTHIRPPVPSSGSDDLQNNISN</sequence>
<dbReference type="Pfam" id="PF20431">
    <property type="entry name" value="E_motif"/>
    <property type="match status" value="1"/>
</dbReference>
<reference evidence="3" key="1">
    <citation type="submission" date="2014-07" db="EMBL/GenBank/DDBJ databases">
        <title>Identification of a novel salt tolerance gene in wild soybean by whole-genome sequencing.</title>
        <authorList>
            <person name="Lam H.-M."/>
            <person name="Qi X."/>
            <person name="Li M.-W."/>
            <person name="Liu X."/>
            <person name="Xie M."/>
            <person name="Ni M."/>
            <person name="Xu X."/>
        </authorList>
    </citation>
    <scope>NUCLEOTIDE SEQUENCE [LARGE SCALE GENOMIC DNA]</scope>
    <source>
        <tissue evidence="3">Root</tissue>
    </source>
</reference>
<dbReference type="GO" id="GO:0003723">
    <property type="term" value="F:RNA binding"/>
    <property type="evidence" value="ECO:0007669"/>
    <property type="project" value="InterPro"/>
</dbReference>
<proteinExistence type="predicted"/>
<dbReference type="InterPro" id="IPR011990">
    <property type="entry name" value="TPR-like_helical_dom_sf"/>
</dbReference>
<name>A0A0B2SUE3_GLYSO</name>
<dbReference type="EMBL" id="KN639518">
    <property type="protein sequence ID" value="KHN48490.1"/>
    <property type="molecule type" value="Genomic_DNA"/>
</dbReference>
<dbReference type="PANTHER" id="PTHR47926:SF516">
    <property type="entry name" value="SMK1"/>
    <property type="match status" value="1"/>
</dbReference>
<feature type="repeat" description="PPR" evidence="2">
    <location>
        <begin position="15"/>
        <end position="49"/>
    </location>
</feature>
<dbReference type="Pfam" id="PF01535">
    <property type="entry name" value="PPR"/>
    <property type="match status" value="3"/>
</dbReference>
<dbReference type="NCBIfam" id="TIGR00756">
    <property type="entry name" value="PPR"/>
    <property type="match status" value="2"/>
</dbReference>
<accession>A0A0B2SUE3</accession>
<dbReference type="AlphaFoldDB" id="A0A0B2SUE3"/>
<evidence type="ECO:0000256" key="1">
    <source>
        <dbReference type="ARBA" id="ARBA00022737"/>
    </source>
</evidence>
<protein>
    <submittedName>
        <fullName evidence="3">Pentatricopeptide repeat-containing protein, chloroplastic</fullName>
        <ecNumber evidence="3">3.4.24.-</ecNumber>
        <ecNumber evidence="3">3.6.4.3</ecNumber>
    </submittedName>
</protein>
<dbReference type="PROSITE" id="PS51375">
    <property type="entry name" value="PPR"/>
    <property type="match status" value="3"/>
</dbReference>